<keyword evidence="2" id="KW-1185">Reference proteome</keyword>
<gene>
    <name evidence="1" type="ORF">CLUMA_CG000302</name>
</gene>
<proteinExistence type="predicted"/>
<accession>A0A1J1HF10</accession>
<dbReference type="EMBL" id="CVRI01000001">
    <property type="protein sequence ID" value="CRK86589.1"/>
    <property type="molecule type" value="Genomic_DNA"/>
</dbReference>
<sequence length="76" mass="9314">MFKRRNNWSILYQKKSLERCLQIFGTFQMFIRQFIRQNPNGIDDDIIVKLFLFQENVTKSDIILKRRILTSKEPKY</sequence>
<reference evidence="1 2" key="1">
    <citation type="submission" date="2015-04" db="EMBL/GenBank/DDBJ databases">
        <authorList>
            <person name="Syromyatnikov M.Y."/>
            <person name="Popov V.N."/>
        </authorList>
    </citation>
    <scope>NUCLEOTIDE SEQUENCE [LARGE SCALE GENOMIC DNA]</scope>
</reference>
<evidence type="ECO:0000313" key="2">
    <source>
        <dbReference type="Proteomes" id="UP000183832"/>
    </source>
</evidence>
<name>A0A1J1HF10_9DIPT</name>
<protein>
    <submittedName>
        <fullName evidence="1">CLUMA_CG000302, isoform A</fullName>
    </submittedName>
</protein>
<dbReference type="AlphaFoldDB" id="A0A1J1HF10"/>
<evidence type="ECO:0000313" key="1">
    <source>
        <dbReference type="EMBL" id="CRK86589.1"/>
    </source>
</evidence>
<dbReference type="Proteomes" id="UP000183832">
    <property type="component" value="Unassembled WGS sequence"/>
</dbReference>
<organism evidence="1 2">
    <name type="scientific">Clunio marinus</name>
    <dbReference type="NCBI Taxonomy" id="568069"/>
    <lineage>
        <taxon>Eukaryota</taxon>
        <taxon>Metazoa</taxon>
        <taxon>Ecdysozoa</taxon>
        <taxon>Arthropoda</taxon>
        <taxon>Hexapoda</taxon>
        <taxon>Insecta</taxon>
        <taxon>Pterygota</taxon>
        <taxon>Neoptera</taxon>
        <taxon>Endopterygota</taxon>
        <taxon>Diptera</taxon>
        <taxon>Nematocera</taxon>
        <taxon>Chironomoidea</taxon>
        <taxon>Chironomidae</taxon>
        <taxon>Clunio</taxon>
    </lineage>
</organism>